<dbReference type="Proteomes" id="UP000597989">
    <property type="component" value="Unassembled WGS sequence"/>
</dbReference>
<protein>
    <submittedName>
        <fullName evidence="2">Uncharacterized protein</fullName>
    </submittedName>
</protein>
<proteinExistence type="predicted"/>
<organism evidence="2 3">
    <name type="scientific">Saccharopolyspora thermophila</name>
    <dbReference type="NCBI Taxonomy" id="89367"/>
    <lineage>
        <taxon>Bacteria</taxon>
        <taxon>Bacillati</taxon>
        <taxon>Actinomycetota</taxon>
        <taxon>Actinomycetes</taxon>
        <taxon>Pseudonocardiales</taxon>
        <taxon>Pseudonocardiaceae</taxon>
        <taxon>Saccharopolyspora</taxon>
    </lineage>
</organism>
<keyword evidence="4" id="KW-1185">Reference proteome</keyword>
<evidence type="ECO:0000313" key="4">
    <source>
        <dbReference type="Proteomes" id="UP001500220"/>
    </source>
</evidence>
<comment type="caution">
    <text evidence="2">The sequence shown here is derived from an EMBL/GenBank/DDBJ whole genome shotgun (WGS) entry which is preliminary data.</text>
</comment>
<reference evidence="1 4" key="2">
    <citation type="journal article" date="2019" name="Int. J. Syst. Evol. Microbiol.">
        <title>The Global Catalogue of Microorganisms (GCM) 10K type strain sequencing project: providing services to taxonomists for standard genome sequencing and annotation.</title>
        <authorList>
            <consortium name="The Broad Institute Genomics Platform"/>
            <consortium name="The Broad Institute Genome Sequencing Center for Infectious Disease"/>
            <person name="Wu L."/>
            <person name="Ma J."/>
        </authorList>
    </citation>
    <scope>NUCLEOTIDE SEQUENCE [LARGE SCALE GENOMIC DNA]</scope>
    <source>
        <strain evidence="1 4">JCM 10664</strain>
    </source>
</reference>
<accession>A0A917JXY4</accession>
<evidence type="ECO:0000313" key="3">
    <source>
        <dbReference type="Proteomes" id="UP000597989"/>
    </source>
</evidence>
<sequence length="157" mass="15954">MTAAAASRPGTRRSEIAGVVPGYRQPGGKDVLRGVVVPVVPGAAVRARPVPDGELQGGQLVYERQRRGLLGQRERAVTQPERAAGVVRGVAAGAGFQTAGSGRVRRRSSPNAVCWCRSVCCNGTDDTSDNNASSLVFFHAVSAAGTAGGADGGRAGA</sequence>
<reference evidence="2" key="3">
    <citation type="submission" date="2020-09" db="EMBL/GenBank/DDBJ databases">
        <authorList>
            <person name="Sun Q."/>
            <person name="Zhou Y."/>
        </authorList>
    </citation>
    <scope>NUCLEOTIDE SEQUENCE</scope>
    <source>
        <strain evidence="2">CGMCC 4.7206</strain>
    </source>
</reference>
<reference evidence="1" key="4">
    <citation type="submission" date="2023-12" db="EMBL/GenBank/DDBJ databases">
        <authorList>
            <person name="Sun Q."/>
            <person name="Inoue M."/>
        </authorList>
    </citation>
    <scope>NUCLEOTIDE SEQUENCE</scope>
    <source>
        <strain evidence="1">JCM 10664</strain>
    </source>
</reference>
<dbReference type="Proteomes" id="UP001500220">
    <property type="component" value="Unassembled WGS sequence"/>
</dbReference>
<name>A0A917JXY4_9PSEU</name>
<reference evidence="2 3" key="1">
    <citation type="journal article" date="2014" name="Int. J. Syst. Evol. Microbiol.">
        <title>Complete genome sequence of Corynebacterium casei LMG S-19264T (=DSM 44701T), isolated from a smear-ripened cheese.</title>
        <authorList>
            <consortium name="US DOE Joint Genome Institute (JGI-PGF)"/>
            <person name="Walter F."/>
            <person name="Albersmeier A."/>
            <person name="Kalinowski J."/>
            <person name="Ruckert C."/>
        </authorList>
    </citation>
    <scope>NUCLEOTIDE SEQUENCE [LARGE SCALE GENOMIC DNA]</scope>
    <source>
        <strain evidence="2 3">CGMCC 4.7206</strain>
    </source>
</reference>
<dbReference type="AlphaFoldDB" id="A0A917JXY4"/>
<evidence type="ECO:0000313" key="2">
    <source>
        <dbReference type="EMBL" id="GGI89572.1"/>
    </source>
</evidence>
<evidence type="ECO:0000313" key="1">
    <source>
        <dbReference type="EMBL" id="GAA0530857.1"/>
    </source>
</evidence>
<gene>
    <name evidence="1" type="ORF">GCM10009545_36700</name>
    <name evidence="2" type="ORF">GCM10011581_28380</name>
</gene>
<dbReference type="EMBL" id="BAAAHC010000013">
    <property type="protein sequence ID" value="GAA0530857.1"/>
    <property type="molecule type" value="Genomic_DNA"/>
</dbReference>
<dbReference type="EMBL" id="BMMT01000009">
    <property type="protein sequence ID" value="GGI89572.1"/>
    <property type="molecule type" value="Genomic_DNA"/>
</dbReference>